<keyword evidence="5" id="KW-1185">Reference proteome</keyword>
<dbReference type="Pfam" id="PF04075">
    <property type="entry name" value="F420H2_quin_red"/>
    <property type="match status" value="1"/>
</dbReference>
<gene>
    <name evidence="4" type="ORF">J4032_18805</name>
</gene>
<dbReference type="NCBIfam" id="TIGR00026">
    <property type="entry name" value="hi_GC_TIGR00026"/>
    <property type="match status" value="1"/>
</dbReference>
<reference evidence="4 5" key="1">
    <citation type="submission" date="2021-03" db="EMBL/GenBank/DDBJ databases">
        <title>Complete genome of Streptomyces formicae strain 1H-GS9 (DSM 100524).</title>
        <authorList>
            <person name="Atanasov K.E."/>
            <person name="Altabella T."/>
            <person name="Ferrer A."/>
        </authorList>
    </citation>
    <scope>NUCLEOTIDE SEQUENCE [LARGE SCALE GENOMIC DNA]</scope>
    <source>
        <strain evidence="4 5">1H-GS9</strain>
    </source>
</reference>
<name>A0ABY3WU07_9ACTN</name>
<dbReference type="PANTHER" id="PTHR39428:SF3">
    <property type="entry name" value="DEAZAFLAVIN-DEPENDENT NITROREDUCTASE"/>
    <property type="match status" value="1"/>
</dbReference>
<comment type="similarity">
    <text evidence="1">Belongs to the F420H(2)-dependent quinone reductase family.</text>
</comment>
<sequence length="157" mass="17497">MSDRDAGQTAGQGPESVEISPSGWVAQQARLYEESGGTQGATMHGAPCLLLDYKGRRSGTWRRTVLIYGRDGDDFLIVGSNGGAARHPLWYVNLRDEPEVWLRVGEERFPARAETLSPQEKARVWPHLVEVFGPYADYQARTERDIPVVRLTRTAKG</sequence>
<dbReference type="EMBL" id="CP071872">
    <property type="protein sequence ID" value="UNM13268.1"/>
    <property type="molecule type" value="Genomic_DNA"/>
</dbReference>
<dbReference type="InterPro" id="IPR012349">
    <property type="entry name" value="Split_barrel_FMN-bd"/>
</dbReference>
<dbReference type="InterPro" id="IPR004378">
    <property type="entry name" value="F420H2_quin_Rdtase"/>
</dbReference>
<evidence type="ECO:0000256" key="2">
    <source>
        <dbReference type="ARBA" id="ARBA00049106"/>
    </source>
</evidence>
<evidence type="ECO:0000256" key="3">
    <source>
        <dbReference type="SAM" id="MobiDB-lite"/>
    </source>
</evidence>
<proteinExistence type="inferred from homology"/>
<evidence type="ECO:0000313" key="4">
    <source>
        <dbReference type="EMBL" id="UNM13268.1"/>
    </source>
</evidence>
<evidence type="ECO:0000256" key="1">
    <source>
        <dbReference type="ARBA" id="ARBA00008710"/>
    </source>
</evidence>
<evidence type="ECO:0000313" key="5">
    <source>
        <dbReference type="Proteomes" id="UP000828924"/>
    </source>
</evidence>
<comment type="catalytic activity">
    <reaction evidence="2">
        <text>oxidized coenzyme F420-(gamma-L-Glu)(n) + a quinol + H(+) = reduced coenzyme F420-(gamma-L-Glu)(n) + a quinone</text>
        <dbReference type="Rhea" id="RHEA:39663"/>
        <dbReference type="Rhea" id="RHEA-COMP:12939"/>
        <dbReference type="Rhea" id="RHEA-COMP:14378"/>
        <dbReference type="ChEBI" id="CHEBI:15378"/>
        <dbReference type="ChEBI" id="CHEBI:24646"/>
        <dbReference type="ChEBI" id="CHEBI:132124"/>
        <dbReference type="ChEBI" id="CHEBI:133980"/>
        <dbReference type="ChEBI" id="CHEBI:139511"/>
    </reaction>
</comment>
<dbReference type="RefSeq" id="WP_242332008.1">
    <property type="nucleotide sequence ID" value="NZ_CP071872.1"/>
</dbReference>
<accession>A0ABY3WU07</accession>
<feature type="region of interest" description="Disordered" evidence="3">
    <location>
        <begin position="1"/>
        <end position="20"/>
    </location>
</feature>
<dbReference type="Gene3D" id="2.30.110.10">
    <property type="entry name" value="Electron Transport, Fmn-binding Protein, Chain A"/>
    <property type="match status" value="1"/>
</dbReference>
<protein>
    <submittedName>
        <fullName evidence="4">Nitroreductase family deazaflavin-dependent oxidoreductase</fullName>
    </submittedName>
</protein>
<dbReference type="Proteomes" id="UP000828924">
    <property type="component" value="Chromosome"/>
</dbReference>
<organism evidence="4 5">
    <name type="scientific">Streptomyces formicae</name>
    <dbReference type="NCBI Taxonomy" id="1616117"/>
    <lineage>
        <taxon>Bacteria</taxon>
        <taxon>Bacillati</taxon>
        <taxon>Actinomycetota</taxon>
        <taxon>Actinomycetes</taxon>
        <taxon>Kitasatosporales</taxon>
        <taxon>Streptomycetaceae</taxon>
        <taxon>Streptomyces</taxon>
    </lineage>
</organism>
<dbReference type="PANTHER" id="PTHR39428">
    <property type="entry name" value="F420H(2)-DEPENDENT QUINONE REDUCTASE RV1261C"/>
    <property type="match status" value="1"/>
</dbReference>